<dbReference type="PRINTS" id="PR00344">
    <property type="entry name" value="BCTRLSENSOR"/>
</dbReference>
<dbReference type="PANTHER" id="PTHR43065:SF10">
    <property type="entry name" value="PEROXIDE STRESS-ACTIVATED HISTIDINE KINASE MAK3"/>
    <property type="match status" value="1"/>
</dbReference>
<keyword evidence="9" id="KW-0812">Transmembrane</keyword>
<dbReference type="InterPro" id="IPR003661">
    <property type="entry name" value="HisK_dim/P_dom"/>
</dbReference>
<evidence type="ECO:0000256" key="3">
    <source>
        <dbReference type="ARBA" id="ARBA00022553"/>
    </source>
</evidence>
<keyword evidence="5" id="KW-0547">Nucleotide-binding</keyword>
<dbReference type="PANTHER" id="PTHR43065">
    <property type="entry name" value="SENSOR HISTIDINE KINASE"/>
    <property type="match status" value="1"/>
</dbReference>
<proteinExistence type="predicted"/>
<evidence type="ECO:0000256" key="6">
    <source>
        <dbReference type="ARBA" id="ARBA00022777"/>
    </source>
</evidence>
<comment type="catalytic activity">
    <reaction evidence="1">
        <text>ATP + protein L-histidine = ADP + protein N-phospho-L-histidine.</text>
        <dbReference type="EC" id="2.7.13.3"/>
    </reaction>
</comment>
<evidence type="ECO:0000256" key="1">
    <source>
        <dbReference type="ARBA" id="ARBA00000085"/>
    </source>
</evidence>
<evidence type="ECO:0000259" key="10">
    <source>
        <dbReference type="PROSITE" id="PS50109"/>
    </source>
</evidence>
<evidence type="ECO:0000256" key="8">
    <source>
        <dbReference type="ARBA" id="ARBA00023012"/>
    </source>
</evidence>
<dbReference type="EC" id="2.7.13.3" evidence="2"/>
<dbReference type="AlphaFoldDB" id="A0A4S3M3C4"/>
<dbReference type="InterPro" id="IPR004358">
    <property type="entry name" value="Sig_transdc_His_kin-like_C"/>
</dbReference>
<dbReference type="PROSITE" id="PS50109">
    <property type="entry name" value="HIS_KIN"/>
    <property type="match status" value="1"/>
</dbReference>
<gene>
    <name evidence="11" type="ORF">E7Z59_04825</name>
</gene>
<keyword evidence="8" id="KW-0902">Two-component regulatory system</keyword>
<accession>A0A4S3M3C4</accession>
<keyword evidence="6 11" id="KW-0418">Kinase</keyword>
<dbReference type="EMBL" id="SSMC01000001">
    <property type="protein sequence ID" value="THD69654.1"/>
    <property type="molecule type" value="Genomic_DNA"/>
</dbReference>
<dbReference type="Proteomes" id="UP000305939">
    <property type="component" value="Unassembled WGS sequence"/>
</dbReference>
<evidence type="ECO:0000256" key="5">
    <source>
        <dbReference type="ARBA" id="ARBA00022741"/>
    </source>
</evidence>
<keyword evidence="7" id="KW-0067">ATP-binding</keyword>
<organism evidence="11 12">
    <name type="scientific">Robertkochia marina</name>
    <dbReference type="NCBI Taxonomy" id="1227945"/>
    <lineage>
        <taxon>Bacteria</taxon>
        <taxon>Pseudomonadati</taxon>
        <taxon>Bacteroidota</taxon>
        <taxon>Flavobacteriia</taxon>
        <taxon>Flavobacteriales</taxon>
        <taxon>Flavobacteriaceae</taxon>
        <taxon>Robertkochia</taxon>
    </lineage>
</organism>
<dbReference type="Pfam" id="PF02518">
    <property type="entry name" value="HATPase_c"/>
    <property type="match status" value="1"/>
</dbReference>
<dbReference type="SUPFAM" id="SSF55874">
    <property type="entry name" value="ATPase domain of HSP90 chaperone/DNA topoisomerase II/histidine kinase"/>
    <property type="match status" value="1"/>
</dbReference>
<keyword evidence="4" id="KW-0808">Transferase</keyword>
<dbReference type="GO" id="GO:0005524">
    <property type="term" value="F:ATP binding"/>
    <property type="evidence" value="ECO:0007669"/>
    <property type="project" value="UniProtKB-KW"/>
</dbReference>
<keyword evidence="3" id="KW-0597">Phosphoprotein</keyword>
<reference evidence="11 12" key="1">
    <citation type="submission" date="2019-04" db="EMBL/GenBank/DDBJ databases">
        <title>Draft genome sequence of Robertkochia marina CC-AMO-30D.</title>
        <authorList>
            <person name="Hameed A."/>
            <person name="Lin S.-Y."/>
            <person name="Shahina M."/>
            <person name="Lai W.-A."/>
            <person name="Young C.-C."/>
        </authorList>
    </citation>
    <scope>NUCLEOTIDE SEQUENCE [LARGE SCALE GENOMIC DNA]</scope>
    <source>
        <strain evidence="11 12">CC-AMO-30D</strain>
    </source>
</reference>
<dbReference type="GO" id="GO:0000155">
    <property type="term" value="F:phosphorelay sensor kinase activity"/>
    <property type="evidence" value="ECO:0007669"/>
    <property type="project" value="InterPro"/>
</dbReference>
<name>A0A4S3M3C4_9FLAO</name>
<dbReference type="Gene3D" id="3.30.565.10">
    <property type="entry name" value="Histidine kinase-like ATPase, C-terminal domain"/>
    <property type="match status" value="1"/>
</dbReference>
<dbReference type="RefSeq" id="WP_136335144.1">
    <property type="nucleotide sequence ID" value="NZ_SSMC01000001.1"/>
</dbReference>
<evidence type="ECO:0000313" key="12">
    <source>
        <dbReference type="Proteomes" id="UP000305939"/>
    </source>
</evidence>
<feature type="domain" description="Histidine kinase" evidence="10">
    <location>
        <begin position="177"/>
        <end position="380"/>
    </location>
</feature>
<evidence type="ECO:0000256" key="2">
    <source>
        <dbReference type="ARBA" id="ARBA00012438"/>
    </source>
</evidence>
<evidence type="ECO:0000256" key="7">
    <source>
        <dbReference type="ARBA" id="ARBA00022840"/>
    </source>
</evidence>
<sequence length="380" mass="43521">MNKTTRWILIVSSFAIVVSILFNTYIFFQKFKEEERTKMKIWAEAQAEFLQTTDLDRDLGDLTFEVLKTNNSTPMIYLGIDGELRVNNIPEKRANDSVYLRKKIRQYAQENAPIEVSYKNDLYGTLYYGNSEVLNNLKYYPVALVLIIVLFAAVVYFFYRTSKISEQNKLWAGMAKETAHQIGTPISSLIGWNEILKSEGQVNPEITYGIEKDISRLETITDRFSKIGSVPALERKNLVNETRTTLDYLGARTSKQVQIDYDSDKEEYYSMINSQLYSWTIENLVKNAIDAMKGKGELAVSISGDEKFVRINITDNGKGIPKNYYTRIFEPGFTTKKRGWGLGLSLVKRIIEDYHDGKVKVLQSAIDKGTTMQIILKTAQ</sequence>
<protein>
    <recommendedName>
        <fullName evidence="2">histidine kinase</fullName>
        <ecNumber evidence="2">2.7.13.3</ecNumber>
    </recommendedName>
</protein>
<comment type="caution">
    <text evidence="11">The sequence shown here is derived from an EMBL/GenBank/DDBJ whole genome shotgun (WGS) entry which is preliminary data.</text>
</comment>
<dbReference type="CDD" id="cd00082">
    <property type="entry name" value="HisKA"/>
    <property type="match status" value="1"/>
</dbReference>
<keyword evidence="9" id="KW-0472">Membrane</keyword>
<evidence type="ECO:0000256" key="9">
    <source>
        <dbReference type="SAM" id="Phobius"/>
    </source>
</evidence>
<feature type="transmembrane region" description="Helical" evidence="9">
    <location>
        <begin position="7"/>
        <end position="28"/>
    </location>
</feature>
<dbReference type="CDD" id="cd00075">
    <property type="entry name" value="HATPase"/>
    <property type="match status" value="1"/>
</dbReference>
<feature type="transmembrane region" description="Helical" evidence="9">
    <location>
        <begin position="139"/>
        <end position="159"/>
    </location>
</feature>
<dbReference type="InterPro" id="IPR005467">
    <property type="entry name" value="His_kinase_dom"/>
</dbReference>
<keyword evidence="9" id="KW-1133">Transmembrane helix</keyword>
<dbReference type="InterPro" id="IPR036890">
    <property type="entry name" value="HATPase_C_sf"/>
</dbReference>
<dbReference type="InterPro" id="IPR003594">
    <property type="entry name" value="HATPase_dom"/>
</dbReference>
<keyword evidence="12" id="KW-1185">Reference proteome</keyword>
<evidence type="ECO:0000256" key="4">
    <source>
        <dbReference type="ARBA" id="ARBA00022679"/>
    </source>
</evidence>
<dbReference type="SMART" id="SM00387">
    <property type="entry name" value="HATPase_c"/>
    <property type="match status" value="1"/>
</dbReference>
<evidence type="ECO:0000313" key="11">
    <source>
        <dbReference type="EMBL" id="THD69654.1"/>
    </source>
</evidence>